<keyword evidence="4" id="KW-0573">Peptidoglycan synthesis</keyword>
<dbReference type="InterPro" id="IPR038740">
    <property type="entry name" value="BioF2-like_GNAT_dom"/>
</dbReference>
<dbReference type="GO" id="GO:0071555">
    <property type="term" value="P:cell wall organization"/>
    <property type="evidence" value="ECO:0007669"/>
    <property type="project" value="UniProtKB-KW"/>
</dbReference>
<name>A0A2X2UUL7_CAPOC</name>
<dbReference type="PROSITE" id="PS51191">
    <property type="entry name" value="FEMABX"/>
    <property type="match status" value="1"/>
</dbReference>
<dbReference type="InterPro" id="IPR016181">
    <property type="entry name" value="Acyl_CoA_acyltransferase"/>
</dbReference>
<evidence type="ECO:0000256" key="3">
    <source>
        <dbReference type="ARBA" id="ARBA00022960"/>
    </source>
</evidence>
<evidence type="ECO:0000313" key="9">
    <source>
        <dbReference type="EMBL" id="SQA93179.1"/>
    </source>
</evidence>
<evidence type="ECO:0000313" key="10">
    <source>
        <dbReference type="Proteomes" id="UP000249891"/>
    </source>
</evidence>
<dbReference type="EMBL" id="UAVS01000001">
    <property type="protein sequence ID" value="SQA93179.1"/>
    <property type="molecule type" value="Genomic_DNA"/>
</dbReference>
<dbReference type="GO" id="GO:0016747">
    <property type="term" value="F:acyltransferase activity, transferring groups other than amino-acyl groups"/>
    <property type="evidence" value="ECO:0007669"/>
    <property type="project" value="InterPro"/>
</dbReference>
<keyword evidence="6" id="KW-0961">Cell wall biogenesis/degradation</keyword>
<dbReference type="GO" id="GO:0016755">
    <property type="term" value="F:aminoacyltransferase activity"/>
    <property type="evidence" value="ECO:0007669"/>
    <property type="project" value="InterPro"/>
</dbReference>
<keyword evidence="3" id="KW-0133">Cell shape</keyword>
<evidence type="ECO:0000256" key="4">
    <source>
        <dbReference type="ARBA" id="ARBA00022984"/>
    </source>
</evidence>
<evidence type="ECO:0000259" key="7">
    <source>
        <dbReference type="PROSITE" id="PS51186"/>
    </source>
</evidence>
<evidence type="ECO:0000313" key="8">
    <source>
        <dbReference type="EMBL" id="SQA78035.1"/>
    </source>
</evidence>
<dbReference type="Proteomes" id="UP000250169">
    <property type="component" value="Unassembled WGS sequence"/>
</dbReference>
<accession>A0A2X2UUL7</accession>
<keyword evidence="2" id="KW-0808">Transferase</keyword>
<dbReference type="Gene3D" id="3.40.630.30">
    <property type="match status" value="1"/>
</dbReference>
<gene>
    <name evidence="9" type="ORF">NCTC11545_00544</name>
    <name evidence="8" type="ORF">NCTC11546_01261</name>
</gene>
<dbReference type="InterPro" id="IPR050644">
    <property type="entry name" value="PG_Glycine_Bridge_Synth"/>
</dbReference>
<proteinExistence type="inferred from homology"/>
<evidence type="ECO:0000256" key="2">
    <source>
        <dbReference type="ARBA" id="ARBA00022679"/>
    </source>
</evidence>
<evidence type="ECO:0000313" key="11">
    <source>
        <dbReference type="Proteomes" id="UP000250169"/>
    </source>
</evidence>
<dbReference type="Proteomes" id="UP000249891">
    <property type="component" value="Unassembled WGS sequence"/>
</dbReference>
<dbReference type="SUPFAM" id="SSF55729">
    <property type="entry name" value="Acyl-CoA N-acyltransferases (Nat)"/>
    <property type="match status" value="1"/>
</dbReference>
<dbReference type="PROSITE" id="PS51186">
    <property type="entry name" value="GNAT"/>
    <property type="match status" value="1"/>
</dbReference>
<dbReference type="GO" id="GO:0009252">
    <property type="term" value="P:peptidoglycan biosynthetic process"/>
    <property type="evidence" value="ECO:0007669"/>
    <property type="project" value="UniProtKB-KW"/>
</dbReference>
<feature type="domain" description="N-acetyltransferase" evidence="7">
    <location>
        <begin position="179"/>
        <end position="329"/>
    </location>
</feature>
<dbReference type="RefSeq" id="WP_111972149.1">
    <property type="nucleotide sequence ID" value="NZ_UARG01000017.1"/>
</dbReference>
<dbReference type="GO" id="GO:0008360">
    <property type="term" value="P:regulation of cell shape"/>
    <property type="evidence" value="ECO:0007669"/>
    <property type="project" value="UniProtKB-KW"/>
</dbReference>
<sequence length="350" mass="41591">MIKILDLSNKEEWNEYLRMIPNYNKDIYFTPEYYKAYQENGDGKAICFVFEENSNIAIYPFLINEVPAGYGFKGCKDIQSVYGYSGIVHNDINDFEIFKEHFFNSFYEYCQNEKIITEFCRFHPLIKTEEFSKGFIDILEDRNTVVLDLSQNIQDIWDKSYSSINRNMIRKAIKNNIHISVSEKEEDFQSFFDIYNETMKNVNADNYYFFSDKYFSVFLNELKNKSKLLLAKIDNEIISGMLLIYSDNYAHYHLSGRKKEYSNLASNNLLLDTAIKIAKDMKCKYFHFGGGVSSDMKDPLFKFKSGFSKENRKFYIGKKIHNQEIYDQIISIWEKNNPNKIDKRLLKYRY</sequence>
<dbReference type="PANTHER" id="PTHR36174">
    <property type="entry name" value="LIPID II:GLYCINE GLYCYLTRANSFERASE"/>
    <property type="match status" value="1"/>
</dbReference>
<evidence type="ECO:0000256" key="5">
    <source>
        <dbReference type="ARBA" id="ARBA00023315"/>
    </source>
</evidence>
<reference evidence="10 11" key="1">
    <citation type="submission" date="2018-06" db="EMBL/GenBank/DDBJ databases">
        <authorList>
            <consortium name="Pathogen Informatics"/>
            <person name="Doyle S."/>
        </authorList>
    </citation>
    <scope>NUCLEOTIDE SEQUENCE [LARGE SCALE GENOMIC DNA]</scope>
    <source>
        <strain evidence="9 11">NCTC11545</strain>
        <strain evidence="8 10">NCTC11546</strain>
    </source>
</reference>
<evidence type="ECO:0000256" key="6">
    <source>
        <dbReference type="ARBA" id="ARBA00023316"/>
    </source>
</evidence>
<keyword evidence="5" id="KW-0012">Acyltransferase</keyword>
<dbReference type="AlphaFoldDB" id="A0A2X2UUL7"/>
<dbReference type="PANTHER" id="PTHR36174:SF1">
    <property type="entry name" value="LIPID II:GLYCINE GLYCYLTRANSFERASE"/>
    <property type="match status" value="1"/>
</dbReference>
<evidence type="ECO:0000256" key="1">
    <source>
        <dbReference type="ARBA" id="ARBA00009943"/>
    </source>
</evidence>
<dbReference type="InterPro" id="IPR003447">
    <property type="entry name" value="FEMABX"/>
</dbReference>
<dbReference type="InterPro" id="IPR000182">
    <property type="entry name" value="GNAT_dom"/>
</dbReference>
<organism evidence="9 11">
    <name type="scientific">Capnocytophaga ochracea</name>
    <dbReference type="NCBI Taxonomy" id="1018"/>
    <lineage>
        <taxon>Bacteria</taxon>
        <taxon>Pseudomonadati</taxon>
        <taxon>Bacteroidota</taxon>
        <taxon>Flavobacteriia</taxon>
        <taxon>Flavobacteriales</taxon>
        <taxon>Flavobacteriaceae</taxon>
        <taxon>Capnocytophaga</taxon>
    </lineage>
</organism>
<dbReference type="EMBL" id="UARG01000017">
    <property type="protein sequence ID" value="SQA78035.1"/>
    <property type="molecule type" value="Genomic_DNA"/>
</dbReference>
<protein>
    <submittedName>
        <fullName evidence="9">Uncharacterized protein involved in methicillin resistance</fullName>
    </submittedName>
</protein>
<dbReference type="Pfam" id="PF13480">
    <property type="entry name" value="Acetyltransf_6"/>
    <property type="match status" value="1"/>
</dbReference>
<comment type="similarity">
    <text evidence="1">Belongs to the FemABX family.</text>
</comment>